<evidence type="ECO:0000313" key="11">
    <source>
        <dbReference type="Proteomes" id="UP001236507"/>
    </source>
</evidence>
<dbReference type="Pfam" id="PF00486">
    <property type="entry name" value="Trans_reg_C"/>
    <property type="match status" value="1"/>
</dbReference>
<evidence type="ECO:0000256" key="5">
    <source>
        <dbReference type="ARBA" id="ARBA00023163"/>
    </source>
</evidence>
<organism evidence="10 11">
    <name type="scientific">Flectobacillus roseus</name>
    <dbReference type="NCBI Taxonomy" id="502259"/>
    <lineage>
        <taxon>Bacteria</taxon>
        <taxon>Pseudomonadati</taxon>
        <taxon>Bacteroidota</taxon>
        <taxon>Cytophagia</taxon>
        <taxon>Cytophagales</taxon>
        <taxon>Flectobacillaceae</taxon>
        <taxon>Flectobacillus</taxon>
    </lineage>
</organism>
<dbReference type="InterPro" id="IPR016032">
    <property type="entry name" value="Sig_transdc_resp-reg_C-effctor"/>
</dbReference>
<dbReference type="Gene3D" id="3.40.50.2300">
    <property type="match status" value="1"/>
</dbReference>
<keyword evidence="5" id="KW-0804">Transcription</keyword>
<keyword evidence="1 6" id="KW-0597">Phosphoprotein</keyword>
<name>A0ABT6YGK6_9BACT</name>
<dbReference type="CDD" id="cd00383">
    <property type="entry name" value="trans_reg_C"/>
    <property type="match status" value="1"/>
</dbReference>
<dbReference type="SUPFAM" id="SSF46894">
    <property type="entry name" value="C-terminal effector domain of the bipartite response regulators"/>
    <property type="match status" value="1"/>
</dbReference>
<evidence type="ECO:0000313" key="10">
    <source>
        <dbReference type="EMBL" id="MDI9862554.1"/>
    </source>
</evidence>
<feature type="domain" description="Response regulatory" evidence="8">
    <location>
        <begin position="2"/>
        <end position="116"/>
    </location>
</feature>
<protein>
    <submittedName>
        <fullName evidence="10">Response regulator transcription factor</fullName>
    </submittedName>
</protein>
<dbReference type="InterPro" id="IPR036388">
    <property type="entry name" value="WH-like_DNA-bd_sf"/>
</dbReference>
<dbReference type="SMART" id="SM00448">
    <property type="entry name" value="REC"/>
    <property type="match status" value="1"/>
</dbReference>
<reference evidence="10 11" key="1">
    <citation type="submission" date="2023-05" db="EMBL/GenBank/DDBJ databases">
        <title>Novel species of genus Flectobacillus isolated from stream in China.</title>
        <authorList>
            <person name="Lu H."/>
        </authorList>
    </citation>
    <scope>NUCLEOTIDE SEQUENCE [LARGE SCALE GENOMIC DNA]</scope>
    <source>
        <strain evidence="10 11">KCTC 42575</strain>
    </source>
</reference>
<dbReference type="PROSITE" id="PS50110">
    <property type="entry name" value="RESPONSE_REGULATORY"/>
    <property type="match status" value="1"/>
</dbReference>
<keyword evidence="3" id="KW-0805">Transcription regulation</keyword>
<evidence type="ECO:0000256" key="2">
    <source>
        <dbReference type="ARBA" id="ARBA00023012"/>
    </source>
</evidence>
<keyword evidence="11" id="KW-1185">Reference proteome</keyword>
<sequence>MQVLLVEDDPKLAGFIQKGFSSENINLDIAYDGLIGQRILSQKPYDVVILDVNLPSINGFELCKFIKNNWASTPVMMLTALSTIEDKEIGFNAGADDYLAKPFEFKELLLRVKALGRRNMFGAKPSKILEIADLKLNLDTQEVTRSGKKIELTKREYDLLEYLMLNKGKVVSRVDILEKVWDLNFDTNTNVIDVYITYLRRKLDKDFDQKLLHTIIGRGYSLREE</sequence>
<dbReference type="EMBL" id="JASHIF010000033">
    <property type="protein sequence ID" value="MDI9862554.1"/>
    <property type="molecule type" value="Genomic_DNA"/>
</dbReference>
<evidence type="ECO:0000256" key="6">
    <source>
        <dbReference type="PROSITE-ProRule" id="PRU00169"/>
    </source>
</evidence>
<dbReference type="InterPro" id="IPR001867">
    <property type="entry name" value="OmpR/PhoB-type_DNA-bd"/>
</dbReference>
<dbReference type="Pfam" id="PF00072">
    <property type="entry name" value="Response_reg"/>
    <property type="match status" value="1"/>
</dbReference>
<evidence type="ECO:0000259" key="8">
    <source>
        <dbReference type="PROSITE" id="PS50110"/>
    </source>
</evidence>
<comment type="caution">
    <text evidence="10">The sequence shown here is derived from an EMBL/GenBank/DDBJ whole genome shotgun (WGS) entry which is preliminary data.</text>
</comment>
<dbReference type="SMART" id="SM00862">
    <property type="entry name" value="Trans_reg_C"/>
    <property type="match status" value="1"/>
</dbReference>
<evidence type="ECO:0000256" key="1">
    <source>
        <dbReference type="ARBA" id="ARBA00022553"/>
    </source>
</evidence>
<evidence type="ECO:0000256" key="7">
    <source>
        <dbReference type="PROSITE-ProRule" id="PRU01091"/>
    </source>
</evidence>
<keyword evidence="4 7" id="KW-0238">DNA-binding</keyword>
<dbReference type="PANTHER" id="PTHR48111:SF22">
    <property type="entry name" value="REGULATOR OF RPOS"/>
    <property type="match status" value="1"/>
</dbReference>
<dbReference type="PROSITE" id="PS51755">
    <property type="entry name" value="OMPR_PHOB"/>
    <property type="match status" value="1"/>
</dbReference>
<proteinExistence type="predicted"/>
<dbReference type="RefSeq" id="WP_283346792.1">
    <property type="nucleotide sequence ID" value="NZ_JASHIF010000033.1"/>
</dbReference>
<gene>
    <name evidence="10" type="ORF">QM524_25235</name>
</gene>
<dbReference type="InterPro" id="IPR039420">
    <property type="entry name" value="WalR-like"/>
</dbReference>
<accession>A0ABT6YGK6</accession>
<dbReference type="Gene3D" id="1.10.10.10">
    <property type="entry name" value="Winged helix-like DNA-binding domain superfamily/Winged helix DNA-binding domain"/>
    <property type="match status" value="1"/>
</dbReference>
<dbReference type="Proteomes" id="UP001236507">
    <property type="component" value="Unassembled WGS sequence"/>
</dbReference>
<feature type="DNA-binding region" description="OmpR/PhoB-type" evidence="7">
    <location>
        <begin position="126"/>
        <end position="224"/>
    </location>
</feature>
<feature type="domain" description="OmpR/PhoB-type" evidence="9">
    <location>
        <begin position="126"/>
        <end position="224"/>
    </location>
</feature>
<dbReference type="InterPro" id="IPR001789">
    <property type="entry name" value="Sig_transdc_resp-reg_receiver"/>
</dbReference>
<dbReference type="Gene3D" id="6.10.250.690">
    <property type="match status" value="1"/>
</dbReference>
<evidence type="ECO:0000256" key="4">
    <source>
        <dbReference type="ARBA" id="ARBA00023125"/>
    </source>
</evidence>
<feature type="modified residue" description="4-aspartylphosphate" evidence="6">
    <location>
        <position position="51"/>
    </location>
</feature>
<dbReference type="InterPro" id="IPR011006">
    <property type="entry name" value="CheY-like_superfamily"/>
</dbReference>
<dbReference type="SUPFAM" id="SSF52172">
    <property type="entry name" value="CheY-like"/>
    <property type="match status" value="1"/>
</dbReference>
<dbReference type="PANTHER" id="PTHR48111">
    <property type="entry name" value="REGULATOR OF RPOS"/>
    <property type="match status" value="1"/>
</dbReference>
<evidence type="ECO:0000256" key="3">
    <source>
        <dbReference type="ARBA" id="ARBA00023015"/>
    </source>
</evidence>
<keyword evidence="2" id="KW-0902">Two-component regulatory system</keyword>
<evidence type="ECO:0000259" key="9">
    <source>
        <dbReference type="PROSITE" id="PS51755"/>
    </source>
</evidence>